<evidence type="ECO:0000256" key="1">
    <source>
        <dbReference type="SAM" id="MobiDB-lite"/>
    </source>
</evidence>
<dbReference type="Gene3D" id="3.30.420.10">
    <property type="entry name" value="Ribonuclease H-like superfamily/Ribonuclease H"/>
    <property type="match status" value="1"/>
</dbReference>
<keyword evidence="4" id="KW-1185">Reference proteome</keyword>
<dbReference type="InterPro" id="IPR038717">
    <property type="entry name" value="Tc1-like_DDE_dom"/>
</dbReference>
<feature type="region of interest" description="Disordered" evidence="1">
    <location>
        <begin position="60"/>
        <end position="90"/>
    </location>
</feature>
<sequence length="256" mass="30428">MALDDYPDPWLLRVEGEANKAKNLVKEPPKPPKNARVVHFAAWINYYDRAPQLTFYNDEYDDVEPVKPPPKPRRRKHESDDEHRERVRVWDAERARQPNVEKPGNSMRAVYYTEKILPIYREAQHKLQAQSDHLRAHIHPNNRYNWYLLEDNDPSHGTKNLESLPAQYKLYNGIKTLKHPANSPDLNPIEGIWNIIKERVRQDLHTINSTAMLKNRLQKEWEAITINQIRARIYEMPYRCSMAFHNPESRVKTPKW</sequence>
<dbReference type="eggNOG" id="ENOG502T6J3">
    <property type="taxonomic scope" value="Eukaryota"/>
</dbReference>
<dbReference type="AlphaFoldDB" id="E3RRE8"/>
<protein>
    <recommendedName>
        <fullName evidence="2">Tc1-like transposase DDE domain-containing protein</fullName>
    </recommendedName>
</protein>
<dbReference type="KEGG" id="pte:PTT_11373"/>
<feature type="domain" description="Tc1-like transposase DDE" evidence="2">
    <location>
        <begin position="112"/>
        <end position="202"/>
    </location>
</feature>
<accession>E3RRE8</accession>
<proteinExistence type="predicted"/>
<evidence type="ECO:0000313" key="3">
    <source>
        <dbReference type="EMBL" id="EFQ91699.1"/>
    </source>
</evidence>
<dbReference type="Proteomes" id="UP000001067">
    <property type="component" value="Unassembled WGS sequence"/>
</dbReference>
<evidence type="ECO:0000313" key="4">
    <source>
        <dbReference type="Proteomes" id="UP000001067"/>
    </source>
</evidence>
<reference evidence="3 4" key="1">
    <citation type="journal article" date="2010" name="Genome Biol.">
        <title>A first genome assembly of the barley fungal pathogen Pyrenophora teres f. teres.</title>
        <authorList>
            <person name="Ellwood S.R."/>
            <person name="Liu Z."/>
            <person name="Syme R.A."/>
            <person name="Lai Z."/>
            <person name="Hane J.K."/>
            <person name="Keiper F."/>
            <person name="Moffat C.S."/>
            <person name="Oliver R.P."/>
            <person name="Friesen T.L."/>
        </authorList>
    </citation>
    <scope>NUCLEOTIDE SEQUENCE [LARGE SCALE GENOMIC DNA]</scope>
    <source>
        <strain evidence="3 4">0-1</strain>
    </source>
</reference>
<feature type="compositionally biased region" description="Basic and acidic residues" evidence="1">
    <location>
        <begin position="77"/>
        <end position="90"/>
    </location>
</feature>
<dbReference type="OrthoDB" id="5410741at2759"/>
<dbReference type="Pfam" id="PF13358">
    <property type="entry name" value="DDE_3"/>
    <property type="match status" value="1"/>
</dbReference>
<evidence type="ECO:0000259" key="2">
    <source>
        <dbReference type="Pfam" id="PF13358"/>
    </source>
</evidence>
<gene>
    <name evidence="3" type="ORF">PTT_11373</name>
</gene>
<dbReference type="GO" id="GO:0003676">
    <property type="term" value="F:nucleic acid binding"/>
    <property type="evidence" value="ECO:0007669"/>
    <property type="project" value="InterPro"/>
</dbReference>
<dbReference type="EMBL" id="GL534631">
    <property type="protein sequence ID" value="EFQ91699.1"/>
    <property type="molecule type" value="Genomic_DNA"/>
</dbReference>
<organism evidence="4">
    <name type="scientific">Pyrenophora teres f. teres (strain 0-1)</name>
    <name type="common">Barley net blotch fungus</name>
    <name type="synonym">Drechslera teres f. teres</name>
    <dbReference type="NCBI Taxonomy" id="861557"/>
    <lineage>
        <taxon>Eukaryota</taxon>
        <taxon>Fungi</taxon>
        <taxon>Dikarya</taxon>
        <taxon>Ascomycota</taxon>
        <taxon>Pezizomycotina</taxon>
        <taxon>Dothideomycetes</taxon>
        <taxon>Pleosporomycetidae</taxon>
        <taxon>Pleosporales</taxon>
        <taxon>Pleosporineae</taxon>
        <taxon>Pleosporaceae</taxon>
        <taxon>Pyrenophora</taxon>
    </lineage>
</organism>
<dbReference type="InterPro" id="IPR036397">
    <property type="entry name" value="RNaseH_sf"/>
</dbReference>
<name>E3RRE8_PYRTT</name>
<dbReference type="HOGENOM" id="CLU_1086414_0_0_1"/>